<dbReference type="Proteomes" id="UP000260425">
    <property type="component" value="Segment"/>
</dbReference>
<dbReference type="EMBL" id="MH606185">
    <property type="protein sequence ID" value="AXH71067.1"/>
    <property type="molecule type" value="Genomic_DNA"/>
</dbReference>
<organism evidence="1 2">
    <name type="scientific">Bacillus phage BSP38</name>
    <dbReference type="NCBI Taxonomy" id="2283013"/>
    <lineage>
        <taxon>Viruses</taxon>
        <taxon>Duplodnaviria</taxon>
        <taxon>Heunggongvirae</taxon>
        <taxon>Uroviricota</taxon>
        <taxon>Caudoviricetes</taxon>
        <taxon>Herelleviridae</taxon>
        <taxon>Bastillevirinae</taxon>
        <taxon>Jeonjuvirus</taxon>
        <taxon>Jeonjuvirus BSP38</taxon>
    </lineage>
</organism>
<reference evidence="1 2" key="1">
    <citation type="submission" date="2018-07" db="EMBL/GenBank/DDBJ databases">
        <title>Complete nucleotide sequence of Bacillus phage BSP38.</title>
        <authorList>
            <person name="Ghosh K."/>
            <person name="Kim K.-P."/>
        </authorList>
    </citation>
    <scope>NUCLEOTIDE SEQUENCE [LARGE SCALE GENOMIC DNA]</scope>
</reference>
<gene>
    <name evidence="1" type="ORF">BSP38_025</name>
</gene>
<name>A0A345MJN5_BPBSP</name>
<evidence type="ECO:0000313" key="2">
    <source>
        <dbReference type="Proteomes" id="UP000260425"/>
    </source>
</evidence>
<organismHost>
    <name type="scientific">Bacillus subtilis</name>
    <dbReference type="NCBI Taxonomy" id="1423"/>
</organismHost>
<proteinExistence type="predicted"/>
<sequence>MNRFAYFNDTGREVMFHPAMNTSGVVYNGKKWIEPMELRVFEYPKGTAPIVKMWDYGGDNLTMLIMLVSEEELEKRMEEGF</sequence>
<evidence type="ECO:0000313" key="1">
    <source>
        <dbReference type="EMBL" id="AXH71067.1"/>
    </source>
</evidence>
<keyword evidence="2" id="KW-1185">Reference proteome</keyword>
<protein>
    <submittedName>
        <fullName evidence="1">Uncharacterized protein</fullName>
    </submittedName>
</protein>
<accession>A0A345MJN5</accession>